<dbReference type="InterPro" id="IPR000866">
    <property type="entry name" value="AhpC/TSA"/>
</dbReference>
<evidence type="ECO:0000256" key="1">
    <source>
        <dbReference type="ARBA" id="ARBA00023157"/>
    </source>
</evidence>
<evidence type="ECO:0000256" key="2">
    <source>
        <dbReference type="SAM" id="Phobius"/>
    </source>
</evidence>
<dbReference type="Proteomes" id="UP000275076">
    <property type="component" value="Unassembled WGS sequence"/>
</dbReference>
<keyword evidence="5" id="KW-1185">Reference proteome</keyword>
<dbReference type="AlphaFoldDB" id="A0A428N882"/>
<dbReference type="GO" id="GO:0016491">
    <property type="term" value="F:oxidoreductase activity"/>
    <property type="evidence" value="ECO:0007669"/>
    <property type="project" value="InterPro"/>
</dbReference>
<feature type="domain" description="Thioredoxin" evidence="3">
    <location>
        <begin position="48"/>
        <end position="188"/>
    </location>
</feature>
<evidence type="ECO:0000313" key="5">
    <source>
        <dbReference type="Proteomes" id="UP000275076"/>
    </source>
</evidence>
<dbReference type="PROSITE" id="PS51352">
    <property type="entry name" value="THIOREDOXIN_2"/>
    <property type="match status" value="1"/>
</dbReference>
<organism evidence="4 5">
    <name type="scientific">Salibacterium salarium</name>
    <dbReference type="NCBI Taxonomy" id="284579"/>
    <lineage>
        <taxon>Bacteria</taxon>
        <taxon>Bacillati</taxon>
        <taxon>Bacillota</taxon>
        <taxon>Bacilli</taxon>
        <taxon>Bacillales</taxon>
        <taxon>Bacillaceae</taxon>
    </lineage>
</organism>
<dbReference type="PANTHER" id="PTHR42852">
    <property type="entry name" value="THIOL:DISULFIDE INTERCHANGE PROTEIN DSBE"/>
    <property type="match status" value="1"/>
</dbReference>
<evidence type="ECO:0000259" key="3">
    <source>
        <dbReference type="PROSITE" id="PS51352"/>
    </source>
</evidence>
<keyword evidence="1" id="KW-1015">Disulfide bond</keyword>
<dbReference type="InterPro" id="IPR050553">
    <property type="entry name" value="Thioredoxin_ResA/DsbE_sf"/>
</dbReference>
<dbReference type="InterPro" id="IPR036249">
    <property type="entry name" value="Thioredoxin-like_sf"/>
</dbReference>
<keyword evidence="2" id="KW-1133">Transmembrane helix</keyword>
<dbReference type="CDD" id="cd02966">
    <property type="entry name" value="TlpA_like_family"/>
    <property type="match status" value="1"/>
</dbReference>
<dbReference type="Pfam" id="PF00578">
    <property type="entry name" value="AhpC-TSA"/>
    <property type="match status" value="1"/>
</dbReference>
<evidence type="ECO:0000313" key="4">
    <source>
        <dbReference type="EMBL" id="RSL34602.1"/>
    </source>
</evidence>
<dbReference type="Gene3D" id="3.40.30.10">
    <property type="entry name" value="Glutaredoxin"/>
    <property type="match status" value="1"/>
</dbReference>
<comment type="caution">
    <text evidence="4">The sequence shown here is derived from an EMBL/GenBank/DDBJ whole genome shotgun (WGS) entry which is preliminary data.</text>
</comment>
<keyword evidence="2" id="KW-0472">Membrane</keyword>
<dbReference type="PANTHER" id="PTHR42852:SF18">
    <property type="entry name" value="CHROMOSOME UNDETERMINED SCAFFOLD_47, WHOLE GENOME SHOTGUN SEQUENCE"/>
    <property type="match status" value="1"/>
</dbReference>
<proteinExistence type="predicted"/>
<keyword evidence="2" id="KW-0812">Transmembrane</keyword>
<name>A0A428N882_9BACI</name>
<dbReference type="OrthoDB" id="25753at2"/>
<sequence length="188" mass="20904">MIKGDKIMETGGTVTLNRKYVTIIVLVTAVAAIAYVLFANVSVQRVGTDIGDAAPNYELPMYSGGTGSLTDYEGDVIVMNMWASWCEPCEEEIPALMDFSQSYKQKGVTVLTVNMDLKGSKDAAEEFVKNYNMTNTPAMRDADGEIDELYNINHLPTTYIINRDRTIVEKHAGPLTFEQLEEMVEENL</sequence>
<dbReference type="PROSITE" id="PS00194">
    <property type="entry name" value="THIOREDOXIN_1"/>
    <property type="match status" value="1"/>
</dbReference>
<dbReference type="InterPro" id="IPR013766">
    <property type="entry name" value="Thioredoxin_domain"/>
</dbReference>
<dbReference type="InterPro" id="IPR017937">
    <property type="entry name" value="Thioredoxin_CS"/>
</dbReference>
<reference evidence="4 5" key="1">
    <citation type="submission" date="2018-10" db="EMBL/GenBank/DDBJ databases">
        <title>Draft genome sequence of Bacillus salarius IM0101, isolated from a hypersaline soil in Inner Mongolia, China.</title>
        <authorList>
            <person name="Yamprayoonswat W."/>
            <person name="Boonvisut S."/>
            <person name="Jumpathong W."/>
            <person name="Sittihan S."/>
            <person name="Ruangsuj P."/>
            <person name="Wanthongcharoen S."/>
            <person name="Thongpramul N."/>
            <person name="Pimmason S."/>
            <person name="Yu B."/>
            <person name="Yasawong M."/>
        </authorList>
    </citation>
    <scope>NUCLEOTIDE SEQUENCE [LARGE SCALE GENOMIC DNA]</scope>
    <source>
        <strain evidence="4 5">IM0101</strain>
    </source>
</reference>
<dbReference type="GO" id="GO:0016209">
    <property type="term" value="F:antioxidant activity"/>
    <property type="evidence" value="ECO:0007669"/>
    <property type="project" value="InterPro"/>
</dbReference>
<dbReference type="EMBL" id="RBVX01000003">
    <property type="protein sequence ID" value="RSL34602.1"/>
    <property type="molecule type" value="Genomic_DNA"/>
</dbReference>
<gene>
    <name evidence="4" type="ORF">D7Z54_05535</name>
</gene>
<accession>A0A428N882</accession>
<dbReference type="SUPFAM" id="SSF52833">
    <property type="entry name" value="Thioredoxin-like"/>
    <property type="match status" value="1"/>
</dbReference>
<feature type="transmembrane region" description="Helical" evidence="2">
    <location>
        <begin position="20"/>
        <end position="38"/>
    </location>
</feature>
<protein>
    <submittedName>
        <fullName evidence="4">TlpA family protein disulfide reductase</fullName>
    </submittedName>
</protein>